<dbReference type="Gene3D" id="3.40.140.10">
    <property type="entry name" value="Cytidine Deaminase, domain 2"/>
    <property type="match status" value="1"/>
</dbReference>
<comment type="subcellular location">
    <subcellularLocation>
        <location evidence="3">Cytoplasm</location>
    </subcellularLocation>
</comment>
<evidence type="ECO:0000313" key="5">
    <source>
        <dbReference type="Proteomes" id="UP000283254"/>
    </source>
</evidence>
<keyword evidence="2 3" id="KW-0501">Molybdenum cofactor biosynthesis</keyword>
<dbReference type="HAMAP" id="MF_00187">
    <property type="entry name" value="FdhD"/>
    <property type="match status" value="1"/>
</dbReference>
<dbReference type="InterPro" id="IPR003786">
    <property type="entry name" value="FdhD"/>
</dbReference>
<dbReference type="GO" id="GO:0016783">
    <property type="term" value="F:sulfurtransferase activity"/>
    <property type="evidence" value="ECO:0007669"/>
    <property type="project" value="InterPro"/>
</dbReference>
<proteinExistence type="inferred from homology"/>
<keyword evidence="1 3" id="KW-0963">Cytoplasm</keyword>
<comment type="caution">
    <text evidence="4">The sequence shown here is derived from an EMBL/GenBank/DDBJ whole genome shotgun (WGS) entry which is preliminary data.</text>
</comment>
<dbReference type="OrthoDB" id="3197277at2"/>
<evidence type="ECO:0000256" key="3">
    <source>
        <dbReference type="HAMAP-Rule" id="MF_00187"/>
    </source>
</evidence>
<keyword evidence="5" id="KW-1185">Reference proteome</keyword>
<dbReference type="RefSeq" id="WP_123071517.1">
    <property type="nucleotide sequence ID" value="NZ_JSAB01000306.1"/>
</dbReference>
<dbReference type="Proteomes" id="UP000283254">
    <property type="component" value="Unassembled WGS sequence"/>
</dbReference>
<evidence type="ECO:0000256" key="1">
    <source>
        <dbReference type="ARBA" id="ARBA00022490"/>
    </source>
</evidence>
<dbReference type="SUPFAM" id="SSF53927">
    <property type="entry name" value="Cytidine deaminase-like"/>
    <property type="match status" value="1"/>
</dbReference>
<evidence type="ECO:0000313" key="4">
    <source>
        <dbReference type="EMBL" id="RNF28687.1"/>
    </source>
</evidence>
<dbReference type="Pfam" id="PF02634">
    <property type="entry name" value="FdhD-NarQ"/>
    <property type="match status" value="1"/>
</dbReference>
<dbReference type="GO" id="GO:0097163">
    <property type="term" value="F:sulfur carrier activity"/>
    <property type="evidence" value="ECO:0007669"/>
    <property type="project" value="UniProtKB-UniRule"/>
</dbReference>
<protein>
    <recommendedName>
        <fullName evidence="3">Sulfur carrier protein FdhD</fullName>
    </recommendedName>
</protein>
<dbReference type="PIRSF" id="PIRSF015626">
    <property type="entry name" value="FdhD"/>
    <property type="match status" value="1"/>
</dbReference>
<organism evidence="4 5">
    <name type="scientific">Massilia aurea</name>
    <dbReference type="NCBI Taxonomy" id="373040"/>
    <lineage>
        <taxon>Bacteria</taxon>
        <taxon>Pseudomonadati</taxon>
        <taxon>Pseudomonadota</taxon>
        <taxon>Betaproteobacteria</taxon>
        <taxon>Burkholderiales</taxon>
        <taxon>Oxalobacteraceae</taxon>
        <taxon>Telluria group</taxon>
        <taxon>Massilia</taxon>
    </lineage>
</organism>
<dbReference type="PANTHER" id="PTHR30592:SF1">
    <property type="entry name" value="SULFUR CARRIER PROTEIN FDHD"/>
    <property type="match status" value="1"/>
</dbReference>
<comment type="function">
    <text evidence="3">Required for formate dehydrogenase (FDH) activity. Acts as a sulfur carrier protein that transfers sulfur from IscS to the molybdenum cofactor prior to its insertion into FDH.</text>
</comment>
<gene>
    <name evidence="3" type="primary">fdhD</name>
    <name evidence="4" type="ORF">NM04_21890</name>
</gene>
<evidence type="ECO:0000256" key="2">
    <source>
        <dbReference type="ARBA" id="ARBA00023150"/>
    </source>
</evidence>
<feature type="active site" description="Cysteine persulfide intermediate" evidence="3">
    <location>
        <position position="122"/>
    </location>
</feature>
<dbReference type="GO" id="GO:0005737">
    <property type="term" value="C:cytoplasm"/>
    <property type="evidence" value="ECO:0007669"/>
    <property type="project" value="UniProtKB-SubCell"/>
</dbReference>
<dbReference type="InterPro" id="IPR016193">
    <property type="entry name" value="Cytidine_deaminase-like"/>
</dbReference>
<dbReference type="GO" id="GO:0006777">
    <property type="term" value="P:Mo-molybdopterin cofactor biosynthetic process"/>
    <property type="evidence" value="ECO:0007669"/>
    <property type="project" value="UniProtKB-UniRule"/>
</dbReference>
<comment type="similarity">
    <text evidence="3">Belongs to the FdhD family.</text>
</comment>
<feature type="binding site" evidence="3">
    <location>
        <begin position="269"/>
        <end position="274"/>
    </location>
    <ligand>
        <name>Mo-bis(molybdopterin guanine dinucleotide)</name>
        <dbReference type="ChEBI" id="CHEBI:60539"/>
    </ligand>
</feature>
<accession>A0A422QFC0</accession>
<name>A0A422QFC0_9BURK</name>
<dbReference type="AlphaFoldDB" id="A0A422QFC0"/>
<dbReference type="NCBIfam" id="TIGR00129">
    <property type="entry name" value="fdhD_narQ"/>
    <property type="match status" value="1"/>
</dbReference>
<dbReference type="PANTHER" id="PTHR30592">
    <property type="entry name" value="FORMATE DEHYDROGENASE"/>
    <property type="match status" value="1"/>
</dbReference>
<sequence>MNARAPFREIGDETFALASSVPAASWHDGAIDHGSELLAEEVPVALVYNGISHAVMLASPQDLEDFAVGFSLSERIVRAAQDIREVEVETGPHGIALAIDIAPGAMARLKATRRARLGRTGCGLCGIDSLAWFEREMAQNDPRDGDVCETDGLFAPHALQRAMAAMAGQQRLHQATGAMHAAGWADRDGRLLLVREDVGRHNALDKLVGALARAGIDARDGFALVTSRASFEMVQKAARAGIGLLAAISAPTAMAVRLADRAGLTLAGFVRGGRHVVYTHPQRLDGTPVMHGT</sequence>
<reference evidence="4" key="1">
    <citation type="submission" date="2014-10" db="EMBL/GenBank/DDBJ databases">
        <title>Massilia sp. genome.</title>
        <authorList>
            <person name="Xu B."/>
            <person name="Dai L."/>
            <person name="Huang Z."/>
        </authorList>
    </citation>
    <scope>NUCLEOTIDE SEQUENCE [LARGE SCALE GENOMIC DNA]</scope>
    <source>
        <strain evidence="4">CFS-1</strain>
    </source>
</reference>
<dbReference type="EMBL" id="JSAB01000306">
    <property type="protein sequence ID" value="RNF28687.1"/>
    <property type="molecule type" value="Genomic_DNA"/>
</dbReference>
<dbReference type="Gene3D" id="3.10.20.10">
    <property type="match status" value="1"/>
</dbReference>